<feature type="non-terminal residue" evidence="3">
    <location>
        <position position="1"/>
    </location>
</feature>
<dbReference type="EMBL" id="JBHTIS010002603">
    <property type="protein sequence ID" value="MFD1050094.1"/>
    <property type="molecule type" value="Genomic_DNA"/>
</dbReference>
<reference evidence="4" key="1">
    <citation type="journal article" date="2019" name="Int. J. Syst. Evol. Microbiol.">
        <title>The Global Catalogue of Microorganisms (GCM) 10K type strain sequencing project: providing services to taxonomists for standard genome sequencing and annotation.</title>
        <authorList>
            <consortium name="The Broad Institute Genomics Platform"/>
            <consortium name="The Broad Institute Genome Sequencing Center for Infectious Disease"/>
            <person name="Wu L."/>
            <person name="Ma J."/>
        </authorList>
    </citation>
    <scope>NUCLEOTIDE SEQUENCE [LARGE SCALE GENOMIC DNA]</scope>
    <source>
        <strain evidence="4">JCM 31486</strain>
    </source>
</reference>
<evidence type="ECO:0000256" key="1">
    <source>
        <dbReference type="SAM" id="MobiDB-lite"/>
    </source>
</evidence>
<sequence length="77" mass="8684">CDSWAAMRSDRPYQPGKTEDEARQEIRAGRGTQFDPEIADLFLDLHHRGRIGELQLLVPPADDLGLELPPIIHPRQG</sequence>
<accession>A0ABW3MLE8</accession>
<evidence type="ECO:0000259" key="2">
    <source>
        <dbReference type="PROSITE" id="PS51832"/>
    </source>
</evidence>
<dbReference type="SUPFAM" id="SSF109604">
    <property type="entry name" value="HD-domain/PDEase-like"/>
    <property type="match status" value="1"/>
</dbReference>
<feature type="compositionally biased region" description="Basic and acidic residues" evidence="1">
    <location>
        <begin position="17"/>
        <end position="28"/>
    </location>
</feature>
<keyword evidence="4" id="KW-1185">Reference proteome</keyword>
<evidence type="ECO:0000313" key="3">
    <source>
        <dbReference type="EMBL" id="MFD1050094.1"/>
    </source>
</evidence>
<comment type="caution">
    <text evidence="3">The sequence shown here is derived from an EMBL/GenBank/DDBJ whole genome shotgun (WGS) entry which is preliminary data.</text>
</comment>
<name>A0ABW3MLE8_9PSEU</name>
<protein>
    <recommendedName>
        <fullName evidence="2">HD-GYP domain-containing protein</fullName>
    </recommendedName>
</protein>
<feature type="domain" description="HD-GYP" evidence="2">
    <location>
        <begin position="1"/>
        <end position="58"/>
    </location>
</feature>
<dbReference type="InterPro" id="IPR037522">
    <property type="entry name" value="HD_GYP_dom"/>
</dbReference>
<evidence type="ECO:0000313" key="4">
    <source>
        <dbReference type="Proteomes" id="UP001597045"/>
    </source>
</evidence>
<dbReference type="Proteomes" id="UP001597045">
    <property type="component" value="Unassembled WGS sequence"/>
</dbReference>
<feature type="region of interest" description="Disordered" evidence="1">
    <location>
        <begin position="1"/>
        <end position="31"/>
    </location>
</feature>
<dbReference type="Gene3D" id="1.10.3210.10">
    <property type="entry name" value="Hypothetical protein af1432"/>
    <property type="match status" value="1"/>
</dbReference>
<dbReference type="PROSITE" id="PS51832">
    <property type="entry name" value="HD_GYP"/>
    <property type="match status" value="1"/>
</dbReference>
<gene>
    <name evidence="3" type="ORF">ACFQ1S_33505</name>
</gene>
<proteinExistence type="predicted"/>
<organism evidence="3 4">
    <name type="scientific">Kibdelosporangium lantanae</name>
    <dbReference type="NCBI Taxonomy" id="1497396"/>
    <lineage>
        <taxon>Bacteria</taxon>
        <taxon>Bacillati</taxon>
        <taxon>Actinomycetota</taxon>
        <taxon>Actinomycetes</taxon>
        <taxon>Pseudonocardiales</taxon>
        <taxon>Pseudonocardiaceae</taxon>
        <taxon>Kibdelosporangium</taxon>
    </lineage>
</organism>